<feature type="region of interest" description="Disordered" evidence="7">
    <location>
        <begin position="276"/>
        <end position="303"/>
    </location>
</feature>
<dbReference type="SUPFAM" id="SSF46785">
    <property type="entry name" value="Winged helix' DNA-binding domain"/>
    <property type="match status" value="1"/>
</dbReference>
<dbReference type="InterPro" id="IPR030456">
    <property type="entry name" value="TF_fork_head_CS_2"/>
</dbReference>
<evidence type="ECO:0000256" key="2">
    <source>
        <dbReference type="ARBA" id="ARBA00023015"/>
    </source>
</evidence>
<feature type="region of interest" description="Disordered" evidence="7">
    <location>
        <begin position="185"/>
        <end position="219"/>
    </location>
</feature>
<protein>
    <submittedName>
        <fullName evidence="9">Winged helix/forkhead transcription factor FoxC</fullName>
    </submittedName>
</protein>
<dbReference type="GO" id="GO:0003700">
    <property type="term" value="F:DNA-binding transcription factor activity"/>
    <property type="evidence" value="ECO:0007669"/>
    <property type="project" value="InterPro"/>
</dbReference>
<dbReference type="GO" id="GO:0005634">
    <property type="term" value="C:nucleus"/>
    <property type="evidence" value="ECO:0007669"/>
    <property type="project" value="UniProtKB-SubCell"/>
</dbReference>
<dbReference type="PROSITE" id="PS50039">
    <property type="entry name" value="FORK_HEAD_3"/>
    <property type="match status" value="1"/>
</dbReference>
<dbReference type="SMART" id="SM00339">
    <property type="entry name" value="FH"/>
    <property type="match status" value="1"/>
</dbReference>
<evidence type="ECO:0000256" key="7">
    <source>
        <dbReference type="SAM" id="MobiDB-lite"/>
    </source>
</evidence>
<dbReference type="EMBL" id="EU581692">
    <property type="protein sequence ID" value="ACE79154.1"/>
    <property type="molecule type" value="mRNA"/>
</dbReference>
<organism evidence="9">
    <name type="scientific">Branchiostoma floridae</name>
    <name type="common">Florida lancelet</name>
    <name type="synonym">Amphioxus</name>
    <dbReference type="NCBI Taxonomy" id="7739"/>
    <lineage>
        <taxon>Eukaryota</taxon>
        <taxon>Metazoa</taxon>
        <taxon>Chordata</taxon>
        <taxon>Cephalochordata</taxon>
        <taxon>Leptocardii</taxon>
        <taxon>Amphioxiformes</taxon>
        <taxon>Branchiostomatidae</taxon>
        <taxon>Branchiostoma</taxon>
    </lineage>
</organism>
<proteinExistence type="evidence at transcript level"/>
<keyword evidence="3 6" id="KW-0238">DNA-binding</keyword>
<dbReference type="PRINTS" id="PR00053">
    <property type="entry name" value="FORKHEAD"/>
</dbReference>
<reference evidence="9" key="2">
    <citation type="submission" date="2008-03" db="EMBL/GenBank/DDBJ databases">
        <authorList>
            <person name="Yu J.-K."/>
            <person name="Chen Y.-T."/>
            <person name="Huang S.-W."/>
            <person name="Jung K.-C."/>
        </authorList>
    </citation>
    <scope>NUCLEOTIDE SEQUENCE</scope>
</reference>
<evidence type="ECO:0000256" key="4">
    <source>
        <dbReference type="ARBA" id="ARBA00023163"/>
    </source>
</evidence>
<dbReference type="InterPro" id="IPR036390">
    <property type="entry name" value="WH_DNA-bd_sf"/>
</dbReference>
<dbReference type="AlphaFoldDB" id="B3UYB7"/>
<keyword evidence="2" id="KW-0805">Transcription regulation</keyword>
<evidence type="ECO:0000256" key="3">
    <source>
        <dbReference type="ARBA" id="ARBA00023125"/>
    </source>
</evidence>
<feature type="DNA-binding region" description="Fork-head" evidence="6">
    <location>
        <begin position="85"/>
        <end position="179"/>
    </location>
</feature>
<dbReference type="PANTHER" id="PTHR11829:SF388">
    <property type="entry name" value="FORK HEAD DOMAIN-CONTAINING PROTEIN L1-RELATED"/>
    <property type="match status" value="1"/>
</dbReference>
<dbReference type="InterPro" id="IPR001766">
    <property type="entry name" value="Fork_head_dom"/>
</dbReference>
<name>B3UYB7_BRAFL</name>
<dbReference type="InterPro" id="IPR050211">
    <property type="entry name" value="FOX_domain-containing"/>
</dbReference>
<dbReference type="PROSITE" id="PS00657">
    <property type="entry name" value="FORK_HEAD_1"/>
    <property type="match status" value="1"/>
</dbReference>
<dbReference type="GO" id="GO:0043565">
    <property type="term" value="F:sequence-specific DNA binding"/>
    <property type="evidence" value="ECO:0007669"/>
    <property type="project" value="InterPro"/>
</dbReference>
<sequence length="486" mass="53111">MMQCETMQPARYPPTQVGPGSLGVVSSLFGDQSSYYRQPLSSYSGVSGGMPVGMYAHEQYGSVARPSPYGPAYASHHHTSKDMVKPPYSYIALIAMAIQNAPDKKVTLNGIYQFIMDRFPYYRENKQGWQNSIRHNLSLNECFIKVPRDDKKPGKGSYWSLDPDSYNMFDNGSYLRRRRRFKKADAVKEREDKVKKDTDRQQQQLKQQQEVADAKAAAEAAAASAEAKVKVEPDDARLHNQTPTRHVPLPPDPLQEAVPCQHSSAQVPGFSVDNIMTPSPSGTDISTASLMSRPSSHSQLLSPQALASYPRSQPQHTLATASSTLNYHCSVSGQPNPDIYGQHMSIAPTPPDHHTVQDLTTTTQDSTRLQNTGLLTVAPQARQQTQTLAVPSRPSSWYVGQGGELSAPGQCQGTTTAVSTGTTFPNVREMFETNRLLPGGHPTGSAATPATVSGDQSCQLSGVFTTHSAGVYRHTGPYSTYDRSQF</sequence>
<dbReference type="InterPro" id="IPR047514">
    <property type="entry name" value="FH_FOXL1"/>
</dbReference>
<accession>B3UYB7</accession>
<dbReference type="Gene3D" id="1.10.10.10">
    <property type="entry name" value="Winged helix-like DNA-binding domain superfamily/Winged helix DNA-binding domain"/>
    <property type="match status" value="1"/>
</dbReference>
<feature type="compositionally biased region" description="Polar residues" evidence="7">
    <location>
        <begin position="276"/>
        <end position="302"/>
    </location>
</feature>
<evidence type="ECO:0000256" key="1">
    <source>
        <dbReference type="ARBA" id="ARBA00004123"/>
    </source>
</evidence>
<evidence type="ECO:0000256" key="5">
    <source>
        <dbReference type="ARBA" id="ARBA00023242"/>
    </source>
</evidence>
<dbReference type="CDD" id="cd20027">
    <property type="entry name" value="FH_FOXL1"/>
    <property type="match status" value="1"/>
</dbReference>
<dbReference type="InterPro" id="IPR036388">
    <property type="entry name" value="WH-like_DNA-bd_sf"/>
</dbReference>
<comment type="subcellular location">
    <subcellularLocation>
        <location evidence="1 6">Nucleus</location>
    </subcellularLocation>
</comment>
<feature type="domain" description="Fork-head" evidence="8">
    <location>
        <begin position="85"/>
        <end position="179"/>
    </location>
</feature>
<dbReference type="PANTHER" id="PTHR11829">
    <property type="entry name" value="FORKHEAD BOX PROTEIN"/>
    <property type="match status" value="1"/>
</dbReference>
<reference evidence="9" key="1">
    <citation type="journal article" date="2008" name="Dev. Genes Evol.">
        <title>The Fox genes of Branchiostoma floridae.</title>
        <authorList>
            <person name="Yu J.K."/>
            <person name="Mazet F."/>
            <person name="Chen Y.T."/>
            <person name="Huang S.W."/>
            <person name="Jung K.C."/>
            <person name="Shimeld S.M."/>
        </authorList>
    </citation>
    <scope>NUCLEOTIDE SEQUENCE</scope>
</reference>
<evidence type="ECO:0000313" key="9">
    <source>
        <dbReference type="EMBL" id="ACE79154.1"/>
    </source>
</evidence>
<dbReference type="PROSITE" id="PS00658">
    <property type="entry name" value="FORK_HEAD_2"/>
    <property type="match status" value="1"/>
</dbReference>
<dbReference type="Pfam" id="PF00250">
    <property type="entry name" value="Forkhead"/>
    <property type="match status" value="1"/>
</dbReference>
<dbReference type="InterPro" id="IPR018122">
    <property type="entry name" value="TF_fork_head_CS_1"/>
</dbReference>
<keyword evidence="5 6" id="KW-0539">Nucleus</keyword>
<feature type="compositionally biased region" description="Basic and acidic residues" evidence="7">
    <location>
        <begin position="185"/>
        <end position="200"/>
    </location>
</feature>
<evidence type="ECO:0000256" key="6">
    <source>
        <dbReference type="PROSITE-ProRule" id="PRU00089"/>
    </source>
</evidence>
<feature type="compositionally biased region" description="Low complexity" evidence="7">
    <location>
        <begin position="201"/>
        <end position="219"/>
    </location>
</feature>
<evidence type="ECO:0000259" key="8">
    <source>
        <dbReference type="PROSITE" id="PS50039"/>
    </source>
</evidence>
<dbReference type="FunFam" id="1.10.10.10:FF:000016">
    <property type="entry name" value="Forkhead box protein I1"/>
    <property type="match status" value="1"/>
</dbReference>
<keyword evidence="4" id="KW-0804">Transcription</keyword>